<dbReference type="EMBL" id="BOOU01000032">
    <property type="protein sequence ID" value="GII77206.1"/>
    <property type="molecule type" value="Genomic_DNA"/>
</dbReference>
<dbReference type="RefSeq" id="WP_203983988.1">
    <property type="nucleotide sequence ID" value="NZ_BOOU01000032.1"/>
</dbReference>
<keyword evidence="3" id="KW-1185">Reference proteome</keyword>
<dbReference type="Proteomes" id="UP000655287">
    <property type="component" value="Unassembled WGS sequence"/>
</dbReference>
<evidence type="ECO:0000313" key="2">
    <source>
        <dbReference type="EMBL" id="GII77206.1"/>
    </source>
</evidence>
<dbReference type="AlphaFoldDB" id="A0A919R2I4"/>
<gene>
    <name evidence="2" type="ORF">Sru01_21880</name>
</gene>
<dbReference type="InterPro" id="IPR052944">
    <property type="entry name" value="Sporulation_related"/>
</dbReference>
<proteinExistence type="predicted"/>
<feature type="compositionally biased region" description="Basic and acidic residues" evidence="1">
    <location>
        <begin position="316"/>
        <end position="326"/>
    </location>
</feature>
<evidence type="ECO:0008006" key="4">
    <source>
        <dbReference type="Google" id="ProtNLM"/>
    </source>
</evidence>
<dbReference type="Gene3D" id="2.50.20.10">
    <property type="entry name" value="Lipoprotein localisation LolA/LolB/LppX"/>
    <property type="match status" value="1"/>
</dbReference>
<dbReference type="SUPFAM" id="SSF89392">
    <property type="entry name" value="Prokaryotic lipoproteins and lipoprotein localization factors"/>
    <property type="match status" value="1"/>
</dbReference>
<feature type="region of interest" description="Disordered" evidence="1">
    <location>
        <begin position="309"/>
        <end position="335"/>
    </location>
</feature>
<dbReference type="PANTHER" id="PTHR37507:SF2">
    <property type="entry name" value="SPORULATION PROTEIN YDCC"/>
    <property type="match status" value="1"/>
</dbReference>
<sequence>MPGTRAVRWGVPIATVAVVGAAAGAGPVLAAVRGEPALPARTAQQLLAEAARAADRTEPPVMSGTVVETAALGLPSLPLPSSGGGSSPLSLLSGSNTLKVWYGGNGKARLALPGPLSETDLITDGSGAAWLWESDKNTATRITMPRGTGPGARPQGTALPGATTPDALAAQVLKAAEAGTTVGVSDNERIAGRAAYQLTLTPKDTASLVDRVTVALDGRTYLPLRVQVFARGGAEPAFEVGFTQVTFSPPAAENFAFTPPAGATVTEKKLDDVRPGTPEKLADHAGRLRTFGEGWSTVAEMPFSTADLSALAGGKDGGKDGAKEEDGPAGDRAGGPAELAGALLSSAQRVSGPWGGGRLVTTKLVSALLTDDGRLLVGAVTPQRLTEVAGRG</sequence>
<dbReference type="InterPro" id="IPR029046">
    <property type="entry name" value="LolA/LolB/LppX"/>
</dbReference>
<dbReference type="PANTHER" id="PTHR37507">
    <property type="entry name" value="SPORULATION PROTEIN YDCC"/>
    <property type="match status" value="1"/>
</dbReference>
<organism evidence="2 3">
    <name type="scientific">Sphaerisporangium rufum</name>
    <dbReference type="NCBI Taxonomy" id="1381558"/>
    <lineage>
        <taxon>Bacteria</taxon>
        <taxon>Bacillati</taxon>
        <taxon>Actinomycetota</taxon>
        <taxon>Actinomycetes</taxon>
        <taxon>Streptosporangiales</taxon>
        <taxon>Streptosporangiaceae</taxon>
        <taxon>Sphaerisporangium</taxon>
    </lineage>
</organism>
<evidence type="ECO:0000313" key="3">
    <source>
        <dbReference type="Proteomes" id="UP000655287"/>
    </source>
</evidence>
<accession>A0A919R2I4</accession>
<evidence type="ECO:0000256" key="1">
    <source>
        <dbReference type="SAM" id="MobiDB-lite"/>
    </source>
</evidence>
<comment type="caution">
    <text evidence="2">The sequence shown here is derived from an EMBL/GenBank/DDBJ whole genome shotgun (WGS) entry which is preliminary data.</text>
</comment>
<reference evidence="2" key="1">
    <citation type="submission" date="2021-01" db="EMBL/GenBank/DDBJ databases">
        <title>Whole genome shotgun sequence of Sphaerisporangium rufum NBRC 109079.</title>
        <authorList>
            <person name="Komaki H."/>
            <person name="Tamura T."/>
        </authorList>
    </citation>
    <scope>NUCLEOTIDE SEQUENCE</scope>
    <source>
        <strain evidence="2">NBRC 109079</strain>
    </source>
</reference>
<protein>
    <recommendedName>
        <fullName evidence="4">DUF2092 domain-containing protein</fullName>
    </recommendedName>
</protein>
<name>A0A919R2I4_9ACTN</name>